<dbReference type="AlphaFoldDB" id="A0A7T4JUZ5"/>
<dbReference type="GeneID" id="92759322"/>
<dbReference type="RefSeq" id="WP_005390414.1">
    <property type="nucleotide sequence ID" value="NZ_CP066007.1"/>
</dbReference>
<reference evidence="2 4" key="1">
    <citation type="submission" date="2020-12" db="EMBL/GenBank/DDBJ databases">
        <title>FDA dAtabase for Regulatory Grade micrObial Sequences (FDA-ARGOS): Supporting development and validation of Infectious Disease Dx tests.</title>
        <authorList>
            <person name="Sproer C."/>
            <person name="Gronow S."/>
            <person name="Severitt S."/>
            <person name="Schroder I."/>
            <person name="Tallon L."/>
            <person name="Sadzewicz L."/>
            <person name="Zhao X."/>
            <person name="Boylan J."/>
            <person name="Ott S."/>
            <person name="Bowen H."/>
            <person name="Vavikolanu K."/>
            <person name="Mehta A."/>
            <person name="Aluvathingal J."/>
            <person name="Nadendla S."/>
            <person name="Lowell S."/>
            <person name="Myers T."/>
            <person name="Yan Y."/>
            <person name="Sichtig H."/>
        </authorList>
    </citation>
    <scope>NUCLEOTIDE SEQUENCE [LARGE SCALE GENOMIC DNA]</scope>
    <source>
        <strain evidence="2 4">FDAARGOS_1053</strain>
        <strain evidence="3">FDAARGOS_1191</strain>
    </source>
</reference>
<keyword evidence="2" id="KW-0540">Nuclease</keyword>
<name>A0A7T4JUZ5_9CORY</name>
<keyword evidence="2" id="KW-0378">Hydrolase</keyword>
<protein>
    <submittedName>
        <fullName evidence="2">HNH endonuclease</fullName>
    </submittedName>
</protein>
<evidence type="ECO:0000259" key="1">
    <source>
        <dbReference type="SMART" id="SM00507"/>
    </source>
</evidence>
<dbReference type="Gene3D" id="1.10.30.50">
    <property type="match status" value="1"/>
</dbReference>
<dbReference type="Pfam" id="PF01844">
    <property type="entry name" value="HNH"/>
    <property type="match status" value="1"/>
</dbReference>
<dbReference type="Proteomes" id="UP000596145">
    <property type="component" value="Chromosome"/>
</dbReference>
<evidence type="ECO:0000313" key="2">
    <source>
        <dbReference type="EMBL" id="QQB46381.1"/>
    </source>
</evidence>
<dbReference type="CDD" id="cd00085">
    <property type="entry name" value="HNHc"/>
    <property type="match status" value="1"/>
</dbReference>
<dbReference type="Proteomes" id="UP000617681">
    <property type="component" value="Chromosome"/>
</dbReference>
<sequence length="361" mass="39823">MGAFETLGALQSRGMEIVQGGAGMTYVEIMRHGFSRAQAKNLERLAGVYCERTRSSRMQAAAVACARETGKSVGQLLLIEKHVKKLKNKRNAWPMRQVLCRVRGHDGDISREARRLLDEWNPTSPEDTDTTALARFSDVKGTLRRKLVLEADEHTLKQKELQAREYARKNGVTLGQAVEKLLLEGSGPVAPARTTIIVGLDEATRIERGEGDDIIVGLTDGSRVRGAELARQAFLDAGHVVLVHPVEGAVDAYRFERRATKKQRIMCAAESPMCGWPGCNQPADVCEINHNQPWKAGGPTNIKNLSPLCRFHNGWANDARHGTIVKIRGITYRRPPPGGGPLQRNEHPVALLGAMRYTRSS</sequence>
<dbReference type="OrthoDB" id="4412276at2"/>
<feature type="domain" description="HNH nuclease" evidence="1">
    <location>
        <begin position="262"/>
        <end position="314"/>
    </location>
</feature>
<gene>
    <name evidence="2" type="ORF">I6I10_13275</name>
    <name evidence="3" type="ORF">I6J21_03105</name>
</gene>
<dbReference type="SMART" id="SM00507">
    <property type="entry name" value="HNHc"/>
    <property type="match status" value="1"/>
</dbReference>
<dbReference type="InterPro" id="IPR003615">
    <property type="entry name" value="HNH_nuc"/>
</dbReference>
<dbReference type="EMBL" id="CP069534">
    <property type="protein sequence ID" value="QRP71157.1"/>
    <property type="molecule type" value="Genomic_DNA"/>
</dbReference>
<dbReference type="InterPro" id="IPR002711">
    <property type="entry name" value="HNH"/>
</dbReference>
<dbReference type="GO" id="GO:0008270">
    <property type="term" value="F:zinc ion binding"/>
    <property type="evidence" value="ECO:0007669"/>
    <property type="project" value="InterPro"/>
</dbReference>
<organism evidence="2 4">
    <name type="scientific">Corynebacterium glucuronolyticum</name>
    <dbReference type="NCBI Taxonomy" id="39791"/>
    <lineage>
        <taxon>Bacteria</taxon>
        <taxon>Bacillati</taxon>
        <taxon>Actinomycetota</taxon>
        <taxon>Actinomycetes</taxon>
        <taxon>Mycobacteriales</taxon>
        <taxon>Corynebacteriaceae</taxon>
        <taxon>Corynebacterium</taxon>
    </lineage>
</organism>
<dbReference type="EMBL" id="CP066007">
    <property type="protein sequence ID" value="QQB46381.1"/>
    <property type="molecule type" value="Genomic_DNA"/>
</dbReference>
<proteinExistence type="predicted"/>
<keyword evidence="2" id="KW-0255">Endonuclease</keyword>
<accession>A0A7T4JUZ5</accession>
<dbReference type="GO" id="GO:0003676">
    <property type="term" value="F:nucleic acid binding"/>
    <property type="evidence" value="ECO:0007669"/>
    <property type="project" value="InterPro"/>
</dbReference>
<evidence type="ECO:0000313" key="3">
    <source>
        <dbReference type="EMBL" id="QRP71157.1"/>
    </source>
</evidence>
<dbReference type="GO" id="GO:0004519">
    <property type="term" value="F:endonuclease activity"/>
    <property type="evidence" value="ECO:0007669"/>
    <property type="project" value="UniProtKB-KW"/>
</dbReference>
<evidence type="ECO:0000313" key="4">
    <source>
        <dbReference type="Proteomes" id="UP000596145"/>
    </source>
</evidence>